<dbReference type="Proteomes" id="UP000243217">
    <property type="component" value="Unassembled WGS sequence"/>
</dbReference>
<dbReference type="SMART" id="SM00382">
    <property type="entry name" value="AAA"/>
    <property type="match status" value="1"/>
</dbReference>
<evidence type="ECO:0000313" key="10">
    <source>
        <dbReference type="EMBL" id="OQS07172.1"/>
    </source>
</evidence>
<keyword evidence="7 8" id="KW-0472">Membrane</keyword>
<dbReference type="GO" id="GO:0016887">
    <property type="term" value="F:ATP hydrolysis activity"/>
    <property type="evidence" value="ECO:0007669"/>
    <property type="project" value="InterPro"/>
</dbReference>
<evidence type="ECO:0000256" key="7">
    <source>
        <dbReference type="ARBA" id="ARBA00023136"/>
    </source>
</evidence>
<evidence type="ECO:0000313" key="11">
    <source>
        <dbReference type="Proteomes" id="UP000243217"/>
    </source>
</evidence>
<dbReference type="Pfam" id="PF01061">
    <property type="entry name" value="ABC2_membrane"/>
    <property type="match status" value="1"/>
</dbReference>
<comment type="caution">
    <text evidence="10">The sequence shown here is derived from an EMBL/GenBank/DDBJ whole genome shotgun (WGS) entry which is preliminary data.</text>
</comment>
<gene>
    <name evidence="10" type="ORF">THRCLA_00815</name>
</gene>
<dbReference type="InterPro" id="IPR003439">
    <property type="entry name" value="ABC_transporter-like_ATP-bd"/>
</dbReference>
<dbReference type="PANTHER" id="PTHR48041:SF139">
    <property type="entry name" value="PROTEIN SCARLET"/>
    <property type="match status" value="1"/>
</dbReference>
<organism evidence="10 11">
    <name type="scientific">Thraustotheca clavata</name>
    <dbReference type="NCBI Taxonomy" id="74557"/>
    <lineage>
        <taxon>Eukaryota</taxon>
        <taxon>Sar</taxon>
        <taxon>Stramenopiles</taxon>
        <taxon>Oomycota</taxon>
        <taxon>Saprolegniomycetes</taxon>
        <taxon>Saprolegniales</taxon>
        <taxon>Achlyaceae</taxon>
        <taxon>Thraustotheca</taxon>
    </lineage>
</organism>
<keyword evidence="6 8" id="KW-1133">Transmembrane helix</keyword>
<dbReference type="GO" id="GO:0016020">
    <property type="term" value="C:membrane"/>
    <property type="evidence" value="ECO:0007669"/>
    <property type="project" value="UniProtKB-SubCell"/>
</dbReference>
<dbReference type="Pfam" id="PF19055">
    <property type="entry name" value="ABC2_membrane_7"/>
    <property type="match status" value="1"/>
</dbReference>
<dbReference type="CDD" id="cd03213">
    <property type="entry name" value="ABCG_EPDR"/>
    <property type="match status" value="1"/>
</dbReference>
<dbReference type="InterPro" id="IPR043926">
    <property type="entry name" value="ABCG_dom"/>
</dbReference>
<evidence type="ECO:0000256" key="1">
    <source>
        <dbReference type="ARBA" id="ARBA00004141"/>
    </source>
</evidence>
<accession>A0A1W0AA36</accession>
<proteinExistence type="predicted"/>
<keyword evidence="3 8" id="KW-0812">Transmembrane</keyword>
<feature type="transmembrane region" description="Helical" evidence="8">
    <location>
        <begin position="586"/>
        <end position="604"/>
    </location>
</feature>
<dbReference type="InterPro" id="IPR013525">
    <property type="entry name" value="ABC2_TM"/>
</dbReference>
<reference evidence="10 11" key="1">
    <citation type="journal article" date="2014" name="Genome Biol. Evol.">
        <title>The secreted proteins of Achlya hypogyna and Thraustotheca clavata identify the ancestral oomycete secretome and reveal gene acquisitions by horizontal gene transfer.</title>
        <authorList>
            <person name="Misner I."/>
            <person name="Blouin N."/>
            <person name="Leonard G."/>
            <person name="Richards T.A."/>
            <person name="Lane C.E."/>
        </authorList>
    </citation>
    <scope>NUCLEOTIDE SEQUENCE [LARGE SCALE GENOMIC DNA]</scope>
    <source>
        <strain evidence="10 11">ATCC 34112</strain>
    </source>
</reference>
<evidence type="ECO:0000256" key="2">
    <source>
        <dbReference type="ARBA" id="ARBA00022448"/>
    </source>
</evidence>
<dbReference type="InterPro" id="IPR003593">
    <property type="entry name" value="AAA+_ATPase"/>
</dbReference>
<keyword evidence="4" id="KW-0547">Nucleotide-binding</keyword>
<keyword evidence="11" id="KW-1185">Reference proteome</keyword>
<dbReference type="PANTHER" id="PTHR48041">
    <property type="entry name" value="ABC TRANSPORTER G FAMILY MEMBER 28"/>
    <property type="match status" value="1"/>
</dbReference>
<keyword evidence="2" id="KW-0813">Transport</keyword>
<feature type="transmembrane region" description="Helical" evidence="8">
    <location>
        <begin position="466"/>
        <end position="488"/>
    </location>
</feature>
<evidence type="ECO:0000259" key="9">
    <source>
        <dbReference type="PROSITE" id="PS50893"/>
    </source>
</evidence>
<evidence type="ECO:0000256" key="3">
    <source>
        <dbReference type="ARBA" id="ARBA00022692"/>
    </source>
</evidence>
<dbReference type="Gene3D" id="3.40.50.300">
    <property type="entry name" value="P-loop containing nucleotide triphosphate hydrolases"/>
    <property type="match status" value="1"/>
</dbReference>
<feature type="transmembrane region" description="Helical" evidence="8">
    <location>
        <begin position="439"/>
        <end position="460"/>
    </location>
</feature>
<dbReference type="GO" id="GO:0140359">
    <property type="term" value="F:ABC-type transporter activity"/>
    <property type="evidence" value="ECO:0007669"/>
    <property type="project" value="InterPro"/>
</dbReference>
<dbReference type="PROSITE" id="PS00211">
    <property type="entry name" value="ABC_TRANSPORTER_1"/>
    <property type="match status" value="1"/>
</dbReference>
<dbReference type="FunFam" id="3.40.50.300:FF:001480">
    <property type="entry name" value="ABC transporter"/>
    <property type="match status" value="1"/>
</dbReference>
<dbReference type="InterPro" id="IPR050352">
    <property type="entry name" value="ABCG_transporters"/>
</dbReference>
<dbReference type="GO" id="GO:0005524">
    <property type="term" value="F:ATP binding"/>
    <property type="evidence" value="ECO:0007669"/>
    <property type="project" value="UniProtKB-KW"/>
</dbReference>
<sequence length="610" mass="67806">MSSDTVFIDLPSPKDGSTILMDVPKLTLTWDISKTIQLKNASSKQMEERTILNQVRGVASPGELVVVMGPSGAGKSSLLDIIAGRDKGFTGSVLVNGKKWSKKTKKLSSYILQDDLFYETLTVREHLLFQAELRMGKTFNSSACQQRVDYVLNELGLEKCRDTQIGGIGVRGISGGERKRLSFATEILTNPSILFVDEPTSGLDSFMAESVVSQLQKLAREGRTVIATIHQPSSEVFALFDKLVLLSGGETIYNGLASDAVKYFDGLGYECPTYSNPIDYFMRQIIALDKNSEAAVRVNSLVKSWRTIEPPAQTSSSDSYGDNMEYESSRLGTLGQLVVLSKRNIVRVVRDKLAFQALLGQYIFLALVIGIVYWQLPMSQKAIQSFTGAIFFLITNQFFGGANPEYIAVPMELPIMRREYNAGLYHAHTWFLAKNLSELWVQIVFPIIMIVPVYFMIGFGSSDVTLFFTMYLYMVLMCSSGTGLGYMVSCMAKTAEIAPVLGILFILPGMLFGGLYINVNDVPAYLRWFAFIAPWKYGFRGVARAFWSTIDHIPCDNNATCAATTGTQVLENLGLNEGSMGYDVGFLIWINLMFRLIGITVLWLRIRNKN</sequence>
<dbReference type="PROSITE" id="PS50893">
    <property type="entry name" value="ABC_TRANSPORTER_2"/>
    <property type="match status" value="1"/>
</dbReference>
<name>A0A1W0AA36_9STRA</name>
<dbReference type="Pfam" id="PF00005">
    <property type="entry name" value="ABC_tran"/>
    <property type="match status" value="1"/>
</dbReference>
<evidence type="ECO:0000256" key="6">
    <source>
        <dbReference type="ARBA" id="ARBA00022989"/>
    </source>
</evidence>
<dbReference type="STRING" id="74557.A0A1W0AA36"/>
<evidence type="ECO:0000256" key="8">
    <source>
        <dbReference type="SAM" id="Phobius"/>
    </source>
</evidence>
<protein>
    <submittedName>
        <fullName evidence="10">ATP-binding Cassette (ABC) Superfamily</fullName>
    </submittedName>
</protein>
<evidence type="ECO:0000256" key="5">
    <source>
        <dbReference type="ARBA" id="ARBA00022840"/>
    </source>
</evidence>
<feature type="domain" description="ABC transporter" evidence="9">
    <location>
        <begin position="36"/>
        <end position="273"/>
    </location>
</feature>
<dbReference type="EMBL" id="JNBS01000268">
    <property type="protein sequence ID" value="OQS07172.1"/>
    <property type="molecule type" value="Genomic_DNA"/>
</dbReference>
<feature type="transmembrane region" description="Helical" evidence="8">
    <location>
        <begin position="500"/>
        <end position="519"/>
    </location>
</feature>
<dbReference type="AlphaFoldDB" id="A0A1W0AA36"/>
<dbReference type="SUPFAM" id="SSF52540">
    <property type="entry name" value="P-loop containing nucleoside triphosphate hydrolases"/>
    <property type="match status" value="1"/>
</dbReference>
<keyword evidence="5 10" id="KW-0067">ATP-binding</keyword>
<dbReference type="OrthoDB" id="66620at2759"/>
<evidence type="ECO:0000256" key="4">
    <source>
        <dbReference type="ARBA" id="ARBA00022741"/>
    </source>
</evidence>
<feature type="transmembrane region" description="Helical" evidence="8">
    <location>
        <begin position="353"/>
        <end position="374"/>
    </location>
</feature>
<dbReference type="InterPro" id="IPR017871">
    <property type="entry name" value="ABC_transporter-like_CS"/>
</dbReference>
<dbReference type="InterPro" id="IPR027417">
    <property type="entry name" value="P-loop_NTPase"/>
</dbReference>
<comment type="subcellular location">
    <subcellularLocation>
        <location evidence="1">Membrane</location>
        <topology evidence="1">Multi-pass membrane protein</topology>
    </subcellularLocation>
</comment>